<dbReference type="GO" id="GO:0005524">
    <property type="term" value="F:ATP binding"/>
    <property type="evidence" value="ECO:0007669"/>
    <property type="project" value="UniProtKB-UniRule"/>
</dbReference>
<dbReference type="PROSITE" id="PS51165">
    <property type="entry name" value="THUMP"/>
    <property type="match status" value="1"/>
</dbReference>
<dbReference type="SUPFAM" id="SSF52402">
    <property type="entry name" value="Adenine nucleotide alpha hydrolases-like"/>
    <property type="match status" value="1"/>
</dbReference>
<dbReference type="InterPro" id="IPR054173">
    <property type="entry name" value="ThiI_fer"/>
</dbReference>
<dbReference type="SMART" id="SM00981">
    <property type="entry name" value="THUMP"/>
    <property type="match status" value="1"/>
</dbReference>
<name>A0AAP6JDW9_9GAMM</name>
<dbReference type="GO" id="GO:0140741">
    <property type="term" value="F:tRNA-uracil-4 sulfurtransferase activity"/>
    <property type="evidence" value="ECO:0007669"/>
    <property type="project" value="UniProtKB-EC"/>
</dbReference>
<keyword evidence="5 18" id="KW-0547">Nucleotide-binding</keyword>
<dbReference type="GO" id="GO:0002937">
    <property type="term" value="P:tRNA 4-thiouridine biosynthesis"/>
    <property type="evidence" value="ECO:0007669"/>
    <property type="project" value="TreeGrafter"/>
</dbReference>
<dbReference type="GO" id="GO:0004810">
    <property type="term" value="F:CCA tRNA nucleotidyltransferase activity"/>
    <property type="evidence" value="ECO:0007669"/>
    <property type="project" value="InterPro"/>
</dbReference>
<evidence type="ECO:0000256" key="6">
    <source>
        <dbReference type="ARBA" id="ARBA00022840"/>
    </source>
</evidence>
<dbReference type="EC" id="2.8.1.4" evidence="13 18"/>
<evidence type="ECO:0000256" key="13">
    <source>
        <dbReference type="ARBA" id="ARBA00066827"/>
    </source>
</evidence>
<sequence length="431" mass="48759">MATQATGSVNVVAILQDKINRILLTYGELALKGRNLDDFKRRLQDNLRLRLAFAGPGWTVRWRHKRLFVEVPEQGREQLPAVLTALQEVAGLAWIHPCRWLPGDPRPSTEHLPQLESWLLEMARASYRPGDRFRVTVNRADKRFPGRSNALEQEWGARLIQETDWDQVSLRRPERNFQLNIYPEGCYLFCERLPGMGGLPVGSGGRLMTMLSGGIDSPVAAWMMAKRGCSQDFIHFTATHQQQNDPASNKVVDMVRHLSRFTIRSRLYLVPYTHFDLAMLASPSPYGVILFRRFMARVAESLCQETGGLALLNGDSLGQVASQTLENMVSKSRAVTLPILRPLVGMDKQEIIDIARRIGTFENAIQPYKDCCALIEQSPKTRSEHGRLSREEKDAFDDYEGLIRDSLAEARRLDFQCGEAVDPDSKDPLRG</sequence>
<evidence type="ECO:0000259" key="19">
    <source>
        <dbReference type="PROSITE" id="PS51165"/>
    </source>
</evidence>
<accession>A0AAP6JDW9</accession>
<dbReference type="PANTHER" id="PTHR43209:SF1">
    <property type="entry name" value="TRNA SULFURTRANSFERASE"/>
    <property type="match status" value="1"/>
</dbReference>
<dbReference type="SUPFAM" id="SSF143437">
    <property type="entry name" value="THUMP domain-like"/>
    <property type="match status" value="1"/>
</dbReference>
<comment type="caution">
    <text evidence="20">The sequence shown here is derived from an EMBL/GenBank/DDBJ whole genome shotgun (WGS) entry which is preliminary data.</text>
</comment>
<dbReference type="InterPro" id="IPR003720">
    <property type="entry name" value="tRNA_STrfase"/>
</dbReference>
<dbReference type="CDD" id="cd01712">
    <property type="entry name" value="PPase_ThiI"/>
    <property type="match status" value="1"/>
</dbReference>
<evidence type="ECO:0000256" key="9">
    <source>
        <dbReference type="ARBA" id="ARBA00050570"/>
    </source>
</evidence>
<comment type="catalytic activity">
    <reaction evidence="9 18">
        <text>[ThiI sulfur-carrier protein]-S-sulfanyl-L-cysteine + a uridine in tRNA + 2 reduced [2Fe-2S]-[ferredoxin] + ATP + H(+) = [ThiI sulfur-carrier protein]-L-cysteine + a 4-thiouridine in tRNA + 2 oxidized [2Fe-2S]-[ferredoxin] + AMP + diphosphate</text>
        <dbReference type="Rhea" id="RHEA:24176"/>
        <dbReference type="Rhea" id="RHEA-COMP:10000"/>
        <dbReference type="Rhea" id="RHEA-COMP:10001"/>
        <dbReference type="Rhea" id="RHEA-COMP:13337"/>
        <dbReference type="Rhea" id="RHEA-COMP:13338"/>
        <dbReference type="Rhea" id="RHEA-COMP:13339"/>
        <dbReference type="Rhea" id="RHEA-COMP:13340"/>
        <dbReference type="ChEBI" id="CHEBI:15378"/>
        <dbReference type="ChEBI" id="CHEBI:29950"/>
        <dbReference type="ChEBI" id="CHEBI:30616"/>
        <dbReference type="ChEBI" id="CHEBI:33019"/>
        <dbReference type="ChEBI" id="CHEBI:33737"/>
        <dbReference type="ChEBI" id="CHEBI:33738"/>
        <dbReference type="ChEBI" id="CHEBI:61963"/>
        <dbReference type="ChEBI" id="CHEBI:65315"/>
        <dbReference type="ChEBI" id="CHEBI:136798"/>
        <dbReference type="ChEBI" id="CHEBI:456215"/>
        <dbReference type="EC" id="2.8.1.4"/>
    </reaction>
</comment>
<dbReference type="GO" id="GO:0009228">
    <property type="term" value="P:thiamine biosynthetic process"/>
    <property type="evidence" value="ECO:0007669"/>
    <property type="project" value="UniProtKB-KW"/>
</dbReference>
<evidence type="ECO:0000256" key="5">
    <source>
        <dbReference type="ARBA" id="ARBA00022741"/>
    </source>
</evidence>
<dbReference type="InterPro" id="IPR050102">
    <property type="entry name" value="tRNA_sulfurtransferase_ThiI"/>
</dbReference>
<dbReference type="GO" id="GO:0005829">
    <property type="term" value="C:cytosol"/>
    <property type="evidence" value="ECO:0007669"/>
    <property type="project" value="TreeGrafter"/>
</dbReference>
<evidence type="ECO:0000256" key="18">
    <source>
        <dbReference type="HAMAP-Rule" id="MF_00021"/>
    </source>
</evidence>
<comment type="catalytic activity">
    <reaction evidence="10 18">
        <text>[ThiS sulfur-carrier protein]-C-terminal Gly-Gly-AMP + S-sulfanyl-L-cysteinyl-[cysteine desulfurase] + AH2 = [ThiS sulfur-carrier protein]-C-terminal-Gly-aminoethanethioate + L-cysteinyl-[cysteine desulfurase] + A + AMP + 2 H(+)</text>
        <dbReference type="Rhea" id="RHEA:43340"/>
        <dbReference type="Rhea" id="RHEA-COMP:12157"/>
        <dbReference type="Rhea" id="RHEA-COMP:12158"/>
        <dbReference type="Rhea" id="RHEA-COMP:12910"/>
        <dbReference type="Rhea" id="RHEA-COMP:19908"/>
        <dbReference type="ChEBI" id="CHEBI:13193"/>
        <dbReference type="ChEBI" id="CHEBI:15378"/>
        <dbReference type="ChEBI" id="CHEBI:17499"/>
        <dbReference type="ChEBI" id="CHEBI:29950"/>
        <dbReference type="ChEBI" id="CHEBI:61963"/>
        <dbReference type="ChEBI" id="CHEBI:90618"/>
        <dbReference type="ChEBI" id="CHEBI:232372"/>
        <dbReference type="ChEBI" id="CHEBI:456215"/>
    </reaction>
</comment>
<comment type="similarity">
    <text evidence="12 18">Belongs to the ThiI family.</text>
</comment>
<dbReference type="InterPro" id="IPR014729">
    <property type="entry name" value="Rossmann-like_a/b/a_fold"/>
</dbReference>
<dbReference type="InterPro" id="IPR020536">
    <property type="entry name" value="ThiI_AANH"/>
</dbReference>
<feature type="binding site" evidence="18">
    <location>
        <position position="323"/>
    </location>
    <ligand>
        <name>ATP</name>
        <dbReference type="ChEBI" id="CHEBI:30616"/>
    </ligand>
</feature>
<dbReference type="InterPro" id="IPR049961">
    <property type="entry name" value="ThiI_N"/>
</dbReference>
<comment type="function">
    <text evidence="11 18">Catalyzes the ATP-dependent transfer of a sulfur to tRNA to produce 4-thiouridine in position 8 of tRNAs, which functions as a near-UV photosensor. Also catalyzes the transfer of sulfur to the sulfur carrier protein ThiS, forming ThiS-thiocarboxylate. This is a step in the synthesis of thiazole, in the thiamine biosynthesis pathway. The sulfur is donated as persulfide by IscS.</text>
</comment>
<protein>
    <recommendedName>
        <fullName evidence="14 18">Probable tRNA sulfurtransferase</fullName>
        <ecNumber evidence="13 18">2.8.1.4</ecNumber>
    </recommendedName>
    <alternativeName>
        <fullName evidence="15 18">Sulfur carrier protein ThiS sulfurtransferase</fullName>
    </alternativeName>
    <alternativeName>
        <fullName evidence="16 18">Thiamine biosynthesis protein ThiI</fullName>
    </alternativeName>
    <alternativeName>
        <fullName evidence="17 18">tRNA 4-thiouridine synthase</fullName>
    </alternativeName>
</protein>
<evidence type="ECO:0000256" key="12">
    <source>
        <dbReference type="ARBA" id="ARBA00061472"/>
    </source>
</evidence>
<evidence type="ECO:0000313" key="20">
    <source>
        <dbReference type="EMBL" id="MEA5444741.1"/>
    </source>
</evidence>
<dbReference type="GO" id="GO:0052837">
    <property type="term" value="P:thiazole biosynthetic process"/>
    <property type="evidence" value="ECO:0007669"/>
    <property type="project" value="TreeGrafter"/>
</dbReference>
<dbReference type="AlphaFoldDB" id="A0AAP6JDW9"/>
<evidence type="ECO:0000256" key="14">
    <source>
        <dbReference type="ARBA" id="ARBA00071867"/>
    </source>
</evidence>
<organism evidence="20 21">
    <name type="scientific">Natronospira elongata</name>
    <dbReference type="NCBI Taxonomy" id="3110268"/>
    <lineage>
        <taxon>Bacteria</taxon>
        <taxon>Pseudomonadati</taxon>
        <taxon>Pseudomonadota</taxon>
        <taxon>Gammaproteobacteria</taxon>
        <taxon>Natronospirales</taxon>
        <taxon>Natronospiraceae</taxon>
        <taxon>Natronospira</taxon>
    </lineage>
</organism>
<keyword evidence="3 18" id="KW-0820">tRNA-binding</keyword>
<dbReference type="Pfam" id="PF22025">
    <property type="entry name" value="ThiI_fer"/>
    <property type="match status" value="1"/>
</dbReference>
<feature type="binding site" evidence="18">
    <location>
        <position position="314"/>
    </location>
    <ligand>
        <name>ATP</name>
        <dbReference type="ChEBI" id="CHEBI:30616"/>
    </ligand>
</feature>
<evidence type="ECO:0000256" key="7">
    <source>
        <dbReference type="ARBA" id="ARBA00022884"/>
    </source>
</evidence>
<dbReference type="RefSeq" id="WP_346050262.1">
    <property type="nucleotide sequence ID" value="NZ_JAYGII010000003.1"/>
</dbReference>
<dbReference type="GO" id="GO:0009229">
    <property type="term" value="P:thiamine diphosphate biosynthetic process"/>
    <property type="evidence" value="ECO:0007669"/>
    <property type="project" value="UniProtKB-UniRule"/>
</dbReference>
<evidence type="ECO:0000256" key="15">
    <source>
        <dbReference type="ARBA" id="ARBA00075337"/>
    </source>
</evidence>
<evidence type="ECO:0000256" key="16">
    <source>
        <dbReference type="ARBA" id="ARBA00077849"/>
    </source>
</evidence>
<keyword evidence="6 18" id="KW-0067">ATP-binding</keyword>
<proteinExistence type="inferred from homology"/>
<dbReference type="Pfam" id="PF02568">
    <property type="entry name" value="ThiI"/>
    <property type="match status" value="1"/>
</dbReference>
<evidence type="ECO:0000256" key="17">
    <source>
        <dbReference type="ARBA" id="ARBA00080570"/>
    </source>
</evidence>
<dbReference type="InterPro" id="IPR004114">
    <property type="entry name" value="THUMP_dom"/>
</dbReference>
<evidence type="ECO:0000313" key="21">
    <source>
        <dbReference type="Proteomes" id="UP001302316"/>
    </source>
</evidence>
<comment type="pathway">
    <text evidence="18">Cofactor biosynthesis; thiamine diphosphate biosynthesis.</text>
</comment>
<dbReference type="Gene3D" id="3.40.50.620">
    <property type="entry name" value="HUPs"/>
    <property type="match status" value="1"/>
</dbReference>
<dbReference type="Proteomes" id="UP001302316">
    <property type="component" value="Unassembled WGS sequence"/>
</dbReference>
<dbReference type="EMBL" id="JAYGII010000003">
    <property type="protein sequence ID" value="MEA5444741.1"/>
    <property type="molecule type" value="Genomic_DNA"/>
</dbReference>
<reference evidence="20 21" key="1">
    <citation type="submission" date="2023-12" db="EMBL/GenBank/DDBJ databases">
        <title>Whole-genome sequencing of halo(alkali)philic microorganisms from hypersaline lakes.</title>
        <authorList>
            <person name="Sorokin D.Y."/>
            <person name="Merkel A.Y."/>
            <person name="Messina E."/>
            <person name="Yakimov M."/>
        </authorList>
    </citation>
    <scope>NUCLEOTIDE SEQUENCE [LARGE SCALE GENOMIC DNA]</scope>
    <source>
        <strain evidence="20 21">AB-CW1</strain>
    </source>
</reference>
<keyword evidence="8 18" id="KW-0784">Thiamine biosynthesis</keyword>
<dbReference type="PANTHER" id="PTHR43209">
    <property type="entry name" value="TRNA SULFURTRANSFERASE"/>
    <property type="match status" value="1"/>
</dbReference>
<feature type="binding site" evidence="18">
    <location>
        <begin position="235"/>
        <end position="236"/>
    </location>
    <ligand>
        <name>ATP</name>
        <dbReference type="ChEBI" id="CHEBI:30616"/>
    </ligand>
</feature>
<keyword evidence="7 18" id="KW-0694">RNA-binding</keyword>
<evidence type="ECO:0000256" key="2">
    <source>
        <dbReference type="ARBA" id="ARBA00022490"/>
    </source>
</evidence>
<dbReference type="Gene3D" id="3.30.2130.30">
    <property type="match status" value="1"/>
</dbReference>
<dbReference type="NCBIfam" id="TIGR00342">
    <property type="entry name" value="tRNA uracil 4-sulfurtransferase ThiI"/>
    <property type="match status" value="1"/>
</dbReference>
<evidence type="ECO:0000256" key="3">
    <source>
        <dbReference type="ARBA" id="ARBA00022555"/>
    </source>
</evidence>
<evidence type="ECO:0000256" key="11">
    <source>
        <dbReference type="ARBA" id="ARBA00058382"/>
    </source>
</evidence>
<dbReference type="GO" id="GO:0000049">
    <property type="term" value="F:tRNA binding"/>
    <property type="evidence" value="ECO:0007669"/>
    <property type="project" value="UniProtKB-UniRule"/>
</dbReference>
<dbReference type="CDD" id="cd11716">
    <property type="entry name" value="THUMP_ThiI"/>
    <property type="match status" value="1"/>
</dbReference>
<evidence type="ECO:0000256" key="8">
    <source>
        <dbReference type="ARBA" id="ARBA00022977"/>
    </source>
</evidence>
<feature type="binding site" evidence="18">
    <location>
        <begin position="210"/>
        <end position="211"/>
    </location>
    <ligand>
        <name>ATP</name>
        <dbReference type="ChEBI" id="CHEBI:30616"/>
    </ligand>
</feature>
<dbReference type="Pfam" id="PF02926">
    <property type="entry name" value="THUMP"/>
    <property type="match status" value="1"/>
</dbReference>
<keyword evidence="2 18" id="KW-0963">Cytoplasm</keyword>
<gene>
    <name evidence="18 20" type="primary">thiI</name>
    <name evidence="20" type="ORF">VCB98_02795</name>
</gene>
<keyword evidence="4 18" id="KW-0808">Transferase</keyword>
<feature type="domain" description="THUMP" evidence="19">
    <location>
        <begin position="80"/>
        <end position="192"/>
    </location>
</feature>
<keyword evidence="21" id="KW-1185">Reference proteome</keyword>
<dbReference type="InterPro" id="IPR049962">
    <property type="entry name" value="THUMP_ThiI"/>
</dbReference>
<dbReference type="HAMAP" id="MF_00021">
    <property type="entry name" value="ThiI"/>
    <property type="match status" value="1"/>
</dbReference>
<comment type="subcellular location">
    <subcellularLocation>
        <location evidence="1 18">Cytoplasm</location>
    </subcellularLocation>
</comment>
<feature type="binding site" evidence="18">
    <location>
        <position position="292"/>
    </location>
    <ligand>
        <name>ATP</name>
        <dbReference type="ChEBI" id="CHEBI:30616"/>
    </ligand>
</feature>
<evidence type="ECO:0000256" key="1">
    <source>
        <dbReference type="ARBA" id="ARBA00004496"/>
    </source>
</evidence>
<evidence type="ECO:0000256" key="10">
    <source>
        <dbReference type="ARBA" id="ARBA00052330"/>
    </source>
</evidence>
<dbReference type="FunFam" id="3.40.50.620:FF:000053">
    <property type="entry name" value="Probable tRNA sulfurtransferase"/>
    <property type="match status" value="1"/>
</dbReference>
<evidence type="ECO:0000256" key="4">
    <source>
        <dbReference type="ARBA" id="ARBA00022679"/>
    </source>
</evidence>